<dbReference type="Gene3D" id="3.40.1340.10">
    <property type="entry name" value="RNA polymerase, Rpb5, N-terminal domain"/>
    <property type="match status" value="1"/>
</dbReference>
<dbReference type="GO" id="GO:0006362">
    <property type="term" value="P:transcription elongation by RNA polymerase I"/>
    <property type="evidence" value="ECO:0007669"/>
    <property type="project" value="TreeGrafter"/>
</dbReference>
<evidence type="ECO:0000256" key="6">
    <source>
        <dbReference type="ARBA" id="ARBA00025765"/>
    </source>
</evidence>
<dbReference type="FunFam" id="3.40.1340.10:FF:000001">
    <property type="entry name" value="DNA-directed RNA polymerases I, II, and III subunit RPABC1"/>
    <property type="match status" value="1"/>
</dbReference>
<comment type="subcellular location">
    <subcellularLocation>
        <location evidence="1">Nucleus</location>
    </subcellularLocation>
</comment>
<evidence type="ECO:0000313" key="12">
    <source>
        <dbReference type="RefSeq" id="XP_039243185.1"/>
    </source>
</evidence>
<dbReference type="GO" id="GO:0042797">
    <property type="term" value="P:tRNA transcription by RNA polymerase III"/>
    <property type="evidence" value="ECO:0007669"/>
    <property type="project" value="TreeGrafter"/>
</dbReference>
<gene>
    <name evidence="12" type="primary">POLR2E</name>
</gene>
<dbReference type="Gene3D" id="3.90.940.20">
    <property type="entry name" value="RPB5-like RNA polymerase subunit"/>
    <property type="match status" value="1"/>
</dbReference>
<dbReference type="PANTHER" id="PTHR10535:SF0">
    <property type="entry name" value="DNA-DIRECTED RNA POLYMERASES I, II, AND III SUBUNIT RPABC1"/>
    <property type="match status" value="1"/>
</dbReference>
<dbReference type="Proteomes" id="UP000504627">
    <property type="component" value="Unplaced"/>
</dbReference>
<evidence type="ECO:0000256" key="1">
    <source>
        <dbReference type="ARBA" id="ARBA00004123"/>
    </source>
</evidence>
<dbReference type="GO" id="GO:0003677">
    <property type="term" value="F:DNA binding"/>
    <property type="evidence" value="ECO:0007669"/>
    <property type="project" value="InterPro"/>
</dbReference>
<dbReference type="InterPro" id="IPR005571">
    <property type="entry name" value="RNA_pol_Rpb5_N"/>
</dbReference>
<dbReference type="GO" id="GO:0003899">
    <property type="term" value="F:DNA-directed RNA polymerase activity"/>
    <property type="evidence" value="ECO:0007669"/>
    <property type="project" value="InterPro"/>
</dbReference>
<dbReference type="GO" id="GO:0005666">
    <property type="term" value="C:RNA polymerase III complex"/>
    <property type="evidence" value="ECO:0007669"/>
    <property type="project" value="TreeGrafter"/>
</dbReference>
<dbReference type="RefSeq" id="XP_039243185.1">
    <property type="nucleotide sequence ID" value="XM_039387251.1"/>
</dbReference>
<reference evidence="12" key="1">
    <citation type="submission" date="2025-08" db="UniProtKB">
        <authorList>
            <consortium name="RefSeq"/>
        </authorList>
    </citation>
    <scope>IDENTIFICATION</scope>
    <source>
        <tissue evidence="12">Muscle</tissue>
    </source>
</reference>
<keyword evidence="3 12" id="KW-0240">DNA-directed RNA polymerase</keyword>
<accession>A0A7R5KRK7</accession>
<dbReference type="GeneID" id="113985215"/>
<evidence type="ECO:0000313" key="11">
    <source>
        <dbReference type="Proteomes" id="UP000504627"/>
    </source>
</evidence>
<name>A0A7R5KRK7_9PASS</name>
<evidence type="ECO:0000259" key="9">
    <source>
        <dbReference type="Pfam" id="PF01191"/>
    </source>
</evidence>
<proteinExistence type="inferred from homology"/>
<dbReference type="InterPro" id="IPR014381">
    <property type="entry name" value="Arch_Rpo5/euc_Rpb5"/>
</dbReference>
<dbReference type="CTD" id="5434"/>
<evidence type="ECO:0000256" key="5">
    <source>
        <dbReference type="ARBA" id="ARBA00023242"/>
    </source>
</evidence>
<sequence length="238" mass="27392">MDDEEETYRLWKIRKTIMQLCHDRGYLVTQDELDQTLEEFKAQFGDKPSEGRPRRTDLTVLVAHNDDPTDQMFVFFPEEPKVGIKTIKMYCQRMQEENITRALIVVQQGMTPSAKQSLVDMAPKYILEQFLQQELLINITEHEVSGVGGCLQPCEGLVPVPGSSRPLLCLQLVPEHVVMTKEEVTELLARYKLRENQLPRIQAGDPVARYFGIKRGQVVKIIRPSETAGRYITYRLVQ</sequence>
<dbReference type="NCBIfam" id="NF007129">
    <property type="entry name" value="PRK09570.1"/>
    <property type="match status" value="1"/>
</dbReference>
<dbReference type="SUPFAM" id="SSF55287">
    <property type="entry name" value="RPB5-like RNA polymerase subunit"/>
    <property type="match status" value="1"/>
</dbReference>
<dbReference type="Pfam" id="PF03871">
    <property type="entry name" value="RNA_pol_Rpb5_N"/>
    <property type="match status" value="1"/>
</dbReference>
<comment type="similarity">
    <text evidence="6">Belongs to the archaeal Rpo5/eukaryotic RPB5 RNA polymerase subunit family.</text>
</comment>
<dbReference type="FunFam" id="3.90.940.20:FF:000001">
    <property type="entry name" value="DNA-directed RNA polymerases I, II, and III subunit RPABC1"/>
    <property type="match status" value="1"/>
</dbReference>
<dbReference type="GO" id="GO:0006366">
    <property type="term" value="P:transcription by RNA polymerase II"/>
    <property type="evidence" value="ECO:0007669"/>
    <property type="project" value="TreeGrafter"/>
</dbReference>
<dbReference type="GO" id="GO:0005736">
    <property type="term" value="C:RNA polymerase I complex"/>
    <property type="evidence" value="ECO:0007669"/>
    <property type="project" value="TreeGrafter"/>
</dbReference>
<dbReference type="AlphaFoldDB" id="A0A7R5KRK7"/>
<keyword evidence="11" id="KW-1185">Reference proteome</keyword>
<dbReference type="PIRSF" id="PIRSF000747">
    <property type="entry name" value="RPB5"/>
    <property type="match status" value="1"/>
</dbReference>
<evidence type="ECO:0000256" key="2">
    <source>
        <dbReference type="ARBA" id="ARBA00020809"/>
    </source>
</evidence>
<feature type="domain" description="RNA polymerase subunit H/Rpb5 C-terminal" evidence="9">
    <location>
        <begin position="171"/>
        <end position="237"/>
    </location>
</feature>
<dbReference type="Pfam" id="PF01191">
    <property type="entry name" value="RNA_pol_Rpb5_C"/>
    <property type="match status" value="1"/>
</dbReference>
<feature type="domain" description="RNA polymerase Rpb5 N-terminal" evidence="10">
    <location>
        <begin position="4"/>
        <end position="94"/>
    </location>
</feature>
<evidence type="ECO:0000259" key="10">
    <source>
        <dbReference type="Pfam" id="PF03871"/>
    </source>
</evidence>
<keyword evidence="5" id="KW-0539">Nucleus</keyword>
<evidence type="ECO:0000256" key="4">
    <source>
        <dbReference type="ARBA" id="ARBA00023163"/>
    </source>
</evidence>
<dbReference type="InterPro" id="IPR036710">
    <property type="entry name" value="RNA_pol_Rpb5_N_sf"/>
</dbReference>
<organism evidence="11 12">
    <name type="scientific">Pipra filicauda</name>
    <name type="common">Wire-tailed manakin</name>
    <dbReference type="NCBI Taxonomy" id="649802"/>
    <lineage>
        <taxon>Eukaryota</taxon>
        <taxon>Metazoa</taxon>
        <taxon>Chordata</taxon>
        <taxon>Craniata</taxon>
        <taxon>Vertebrata</taxon>
        <taxon>Euteleostomi</taxon>
        <taxon>Archelosauria</taxon>
        <taxon>Archosauria</taxon>
        <taxon>Dinosauria</taxon>
        <taxon>Saurischia</taxon>
        <taxon>Theropoda</taxon>
        <taxon>Coelurosauria</taxon>
        <taxon>Aves</taxon>
        <taxon>Neognathae</taxon>
        <taxon>Neoaves</taxon>
        <taxon>Telluraves</taxon>
        <taxon>Australaves</taxon>
        <taxon>Passeriformes</taxon>
        <taxon>Pipridae</taxon>
        <taxon>Pipra</taxon>
    </lineage>
</organism>
<dbReference type="InterPro" id="IPR000783">
    <property type="entry name" value="RNA_pol_subH/Rpb5_C"/>
</dbReference>
<dbReference type="InParanoid" id="A0A7R5KRK7"/>
<protein>
    <recommendedName>
        <fullName evidence="2">DNA-directed RNA polymerases I, II, and III subunit RPABC1</fullName>
    </recommendedName>
    <alternativeName>
        <fullName evidence="8">DNA-directed RNA polymerase II subunit E</fullName>
    </alternativeName>
    <alternativeName>
        <fullName evidence="7">RPB5 homolog</fullName>
    </alternativeName>
</protein>
<dbReference type="SUPFAM" id="SSF53036">
    <property type="entry name" value="Eukaryotic RPB5 N-terminal domain"/>
    <property type="match status" value="1"/>
</dbReference>
<dbReference type="InterPro" id="IPR035913">
    <property type="entry name" value="RPB5-like_sf"/>
</dbReference>
<evidence type="ECO:0000256" key="3">
    <source>
        <dbReference type="ARBA" id="ARBA00022478"/>
    </source>
</evidence>
<dbReference type="HAMAP" id="MF_00025">
    <property type="entry name" value="RNApol_Rpo5_RPB5"/>
    <property type="match status" value="1"/>
</dbReference>
<keyword evidence="4" id="KW-0804">Transcription</keyword>
<dbReference type="FunCoup" id="A0A7R5KRK7">
    <property type="interactions" value="790"/>
</dbReference>
<evidence type="ECO:0000256" key="8">
    <source>
        <dbReference type="ARBA" id="ARBA00033084"/>
    </source>
</evidence>
<evidence type="ECO:0000256" key="7">
    <source>
        <dbReference type="ARBA" id="ARBA00032836"/>
    </source>
</evidence>
<dbReference type="GO" id="GO:0005665">
    <property type="term" value="C:RNA polymerase II, core complex"/>
    <property type="evidence" value="ECO:0007669"/>
    <property type="project" value="TreeGrafter"/>
</dbReference>
<dbReference type="PANTHER" id="PTHR10535">
    <property type="entry name" value="DNA-DIRECTED RNA POLYMERASES I, II, AND III SUBUNIT RPABC1"/>
    <property type="match status" value="1"/>
</dbReference>